<protein>
    <submittedName>
        <fullName evidence="5">ABC transporter related protein</fullName>
    </submittedName>
</protein>
<dbReference type="GO" id="GO:0016887">
    <property type="term" value="F:ATP hydrolysis activity"/>
    <property type="evidence" value="ECO:0007669"/>
    <property type="project" value="InterPro"/>
</dbReference>
<dbReference type="PROSITE" id="PS50893">
    <property type="entry name" value="ABC_TRANSPORTER_2"/>
    <property type="match status" value="1"/>
</dbReference>
<dbReference type="Proteomes" id="UP000002029">
    <property type="component" value="Chromosome"/>
</dbReference>
<dbReference type="STRING" id="479432.Sros_7587"/>
<dbReference type="InterPro" id="IPR017871">
    <property type="entry name" value="ABC_transporter-like_CS"/>
</dbReference>
<dbReference type="PROSITE" id="PS00211">
    <property type="entry name" value="ABC_TRANSPORTER_1"/>
    <property type="match status" value="1"/>
</dbReference>
<dbReference type="InterPro" id="IPR050166">
    <property type="entry name" value="ABC_transporter_ATP-bind"/>
</dbReference>
<dbReference type="CDD" id="cd03293">
    <property type="entry name" value="ABC_NrtD_SsuB_transporters"/>
    <property type="match status" value="1"/>
</dbReference>
<dbReference type="GO" id="GO:0005524">
    <property type="term" value="F:ATP binding"/>
    <property type="evidence" value="ECO:0007669"/>
    <property type="project" value="UniProtKB-KW"/>
</dbReference>
<keyword evidence="1" id="KW-0813">Transport</keyword>
<dbReference type="InterPro" id="IPR027417">
    <property type="entry name" value="P-loop_NTPase"/>
</dbReference>
<dbReference type="KEGG" id="sro:Sros_7587"/>
<dbReference type="InterPro" id="IPR003439">
    <property type="entry name" value="ABC_transporter-like_ATP-bd"/>
</dbReference>
<keyword evidence="2" id="KW-0547">Nucleotide-binding</keyword>
<dbReference type="Pfam" id="PF00005">
    <property type="entry name" value="ABC_tran"/>
    <property type="match status" value="1"/>
</dbReference>
<evidence type="ECO:0000256" key="2">
    <source>
        <dbReference type="ARBA" id="ARBA00022741"/>
    </source>
</evidence>
<dbReference type="RefSeq" id="WP_012893991.1">
    <property type="nucleotide sequence ID" value="NC_013595.1"/>
</dbReference>
<reference evidence="5 6" key="1">
    <citation type="journal article" date="2010" name="Stand. Genomic Sci.">
        <title>Complete genome sequence of Streptosporangium roseum type strain (NI 9100).</title>
        <authorList>
            <person name="Nolan M."/>
            <person name="Sikorski J."/>
            <person name="Jando M."/>
            <person name="Lucas S."/>
            <person name="Lapidus A."/>
            <person name="Glavina Del Rio T."/>
            <person name="Chen F."/>
            <person name="Tice H."/>
            <person name="Pitluck S."/>
            <person name="Cheng J.F."/>
            <person name="Chertkov O."/>
            <person name="Sims D."/>
            <person name="Meincke L."/>
            <person name="Brettin T."/>
            <person name="Han C."/>
            <person name="Detter J.C."/>
            <person name="Bruce D."/>
            <person name="Goodwin L."/>
            <person name="Land M."/>
            <person name="Hauser L."/>
            <person name="Chang Y.J."/>
            <person name="Jeffries C.D."/>
            <person name="Ivanova N."/>
            <person name="Mavromatis K."/>
            <person name="Mikhailova N."/>
            <person name="Chen A."/>
            <person name="Palaniappan K."/>
            <person name="Chain P."/>
            <person name="Rohde M."/>
            <person name="Goker M."/>
            <person name="Bristow J."/>
            <person name="Eisen J.A."/>
            <person name="Markowitz V."/>
            <person name="Hugenholtz P."/>
            <person name="Kyrpides N.C."/>
            <person name="Klenk H.P."/>
        </authorList>
    </citation>
    <scope>NUCLEOTIDE SEQUENCE [LARGE SCALE GENOMIC DNA]</scope>
    <source>
        <strain evidence="6">ATCC 12428 / DSM 43021 / JCM 3005 / NI 9100</strain>
    </source>
</reference>
<evidence type="ECO:0000256" key="3">
    <source>
        <dbReference type="ARBA" id="ARBA00022840"/>
    </source>
</evidence>
<feature type="domain" description="ABC transporter" evidence="4">
    <location>
        <begin position="4"/>
        <end position="235"/>
    </location>
</feature>
<evidence type="ECO:0000313" key="6">
    <source>
        <dbReference type="Proteomes" id="UP000002029"/>
    </source>
</evidence>
<proteinExistence type="predicted"/>
<gene>
    <name evidence="5" type="ordered locus">Sros_7587</name>
</gene>
<dbReference type="SMART" id="SM00382">
    <property type="entry name" value="AAA"/>
    <property type="match status" value="1"/>
</dbReference>
<dbReference type="EMBL" id="CP001814">
    <property type="protein sequence ID" value="ACZ90261.1"/>
    <property type="molecule type" value="Genomic_DNA"/>
</dbReference>
<dbReference type="PANTHER" id="PTHR42788">
    <property type="entry name" value="TAURINE IMPORT ATP-BINDING PROTEIN-RELATED"/>
    <property type="match status" value="1"/>
</dbReference>
<evidence type="ECO:0000313" key="5">
    <source>
        <dbReference type="EMBL" id="ACZ90261.1"/>
    </source>
</evidence>
<dbReference type="OrthoDB" id="3514167at2"/>
<organism evidence="5 6">
    <name type="scientific">Streptosporangium roseum (strain ATCC 12428 / DSM 43021 / JCM 3005 / KCTC 9067 / NCIMB 10171 / NRRL 2505 / NI 9100)</name>
    <dbReference type="NCBI Taxonomy" id="479432"/>
    <lineage>
        <taxon>Bacteria</taxon>
        <taxon>Bacillati</taxon>
        <taxon>Actinomycetota</taxon>
        <taxon>Actinomycetes</taxon>
        <taxon>Streptosporangiales</taxon>
        <taxon>Streptosporangiaceae</taxon>
        <taxon>Streptosporangium</taxon>
    </lineage>
</organism>
<dbReference type="PANTHER" id="PTHR42788:SF13">
    <property type="entry name" value="ALIPHATIC SULFONATES IMPORT ATP-BINDING PROTEIN SSUB"/>
    <property type="match status" value="1"/>
</dbReference>
<dbReference type="AlphaFoldDB" id="D2BFV0"/>
<keyword evidence="3" id="KW-0067">ATP-binding</keyword>
<keyword evidence="6" id="KW-1185">Reference proteome</keyword>
<evidence type="ECO:0000256" key="1">
    <source>
        <dbReference type="ARBA" id="ARBA00022448"/>
    </source>
</evidence>
<dbReference type="eggNOG" id="COG1116">
    <property type="taxonomic scope" value="Bacteria"/>
</dbReference>
<dbReference type="SUPFAM" id="SSF52540">
    <property type="entry name" value="P-loop containing nucleoside triphosphate hydrolases"/>
    <property type="match status" value="1"/>
</dbReference>
<evidence type="ECO:0000259" key="4">
    <source>
        <dbReference type="PROSITE" id="PS50893"/>
    </source>
</evidence>
<dbReference type="HOGENOM" id="CLU_000604_1_22_11"/>
<dbReference type="Gene3D" id="3.40.50.300">
    <property type="entry name" value="P-loop containing nucleotide triphosphate hydrolases"/>
    <property type="match status" value="1"/>
</dbReference>
<sequence length="258" mass="28347">MTAIEVDGVGKSYTGRKKRTDALSGVRLSVPSGGFVSLLGPSGCGKTTLLKCMDGLIPVTEGEIRVGGAPITGPGRDRAFVFQDFRLLPWRTVLGNVTFPLEGTVSSRAEREEIARRHIEMVGLAGFERHHPHELSGGMQQRVGIARALAVDPDILLMDEPFGALDAQTRELMQIELLRIWELTGKTVVFVTHSVDEAIFLSQRIAVFSARPGTVAAEFEVPFAYPRDEHAVRGDSRFTGLRHDIWRLLKGDTHAFSE</sequence>
<name>D2BFV0_STRRD</name>
<dbReference type="InterPro" id="IPR003593">
    <property type="entry name" value="AAA+_ATPase"/>
</dbReference>
<accession>D2BFV0</accession>